<name>A0A8J3D8F2_9BACT</name>
<dbReference type="EMBL" id="BMXF01000008">
    <property type="protein sequence ID" value="GHB87416.1"/>
    <property type="molecule type" value="Genomic_DNA"/>
</dbReference>
<proteinExistence type="predicted"/>
<evidence type="ECO:0000313" key="3">
    <source>
        <dbReference type="Proteomes" id="UP000598271"/>
    </source>
</evidence>
<evidence type="ECO:0000313" key="2">
    <source>
        <dbReference type="EMBL" id="GHB87416.1"/>
    </source>
</evidence>
<keyword evidence="1" id="KW-1133">Transmembrane helix</keyword>
<keyword evidence="1" id="KW-0812">Transmembrane</keyword>
<organism evidence="2 3">
    <name type="scientific">Persicitalea jodogahamensis</name>
    <dbReference type="NCBI Taxonomy" id="402147"/>
    <lineage>
        <taxon>Bacteria</taxon>
        <taxon>Pseudomonadati</taxon>
        <taxon>Bacteroidota</taxon>
        <taxon>Cytophagia</taxon>
        <taxon>Cytophagales</taxon>
        <taxon>Spirosomataceae</taxon>
        <taxon>Persicitalea</taxon>
    </lineage>
</organism>
<dbReference type="AlphaFoldDB" id="A0A8J3D8F2"/>
<gene>
    <name evidence="2" type="ORF">GCM10007390_49110</name>
</gene>
<accession>A0A8J3D8F2</accession>
<evidence type="ECO:0000256" key="1">
    <source>
        <dbReference type="SAM" id="Phobius"/>
    </source>
</evidence>
<keyword evidence="3" id="KW-1185">Reference proteome</keyword>
<feature type="transmembrane region" description="Helical" evidence="1">
    <location>
        <begin position="54"/>
        <end position="78"/>
    </location>
</feature>
<reference evidence="2 3" key="1">
    <citation type="journal article" date="2014" name="Int. J. Syst. Evol. Microbiol.">
        <title>Complete genome sequence of Corynebacterium casei LMG S-19264T (=DSM 44701T), isolated from a smear-ripened cheese.</title>
        <authorList>
            <consortium name="US DOE Joint Genome Institute (JGI-PGF)"/>
            <person name="Walter F."/>
            <person name="Albersmeier A."/>
            <person name="Kalinowski J."/>
            <person name="Ruckert C."/>
        </authorList>
    </citation>
    <scope>NUCLEOTIDE SEQUENCE [LARGE SCALE GENOMIC DNA]</scope>
    <source>
        <strain evidence="2 3">KCTC 12866</strain>
    </source>
</reference>
<sequence>MAFNNHKAKRREAEADARGHELGRRWAKNLNVRTRLLTQRLSRWQRASPRNKRLVAGLLITFFISYLIYLITTILSYYGTAATHQ</sequence>
<protein>
    <submittedName>
        <fullName evidence="2">Uncharacterized protein</fullName>
    </submittedName>
</protein>
<keyword evidence="1" id="KW-0472">Membrane</keyword>
<comment type="caution">
    <text evidence="2">The sequence shown here is derived from an EMBL/GenBank/DDBJ whole genome shotgun (WGS) entry which is preliminary data.</text>
</comment>
<dbReference type="RefSeq" id="WP_189568637.1">
    <property type="nucleotide sequence ID" value="NZ_BMXF01000008.1"/>
</dbReference>
<dbReference type="Proteomes" id="UP000598271">
    <property type="component" value="Unassembled WGS sequence"/>
</dbReference>